<dbReference type="PANTHER" id="PTHR10514:SF41">
    <property type="entry name" value="ANGIOTENSIN-CONVERTING ENZYME-LIKE PROTEIN ACE3"/>
    <property type="match status" value="1"/>
</dbReference>
<feature type="chain" id="PRO_5012080957" description="Angiotensin-converting enzyme" evidence="11">
    <location>
        <begin position="24"/>
        <end position="489"/>
    </location>
</feature>
<name>A0A212DAS5_CEREH</name>
<dbReference type="InterPro" id="IPR001548">
    <property type="entry name" value="Peptidase_M2"/>
</dbReference>
<evidence type="ECO:0008006" key="14">
    <source>
        <dbReference type="Google" id="ProtNLM"/>
    </source>
</evidence>
<dbReference type="GO" id="GO:0008237">
    <property type="term" value="F:metallopeptidase activity"/>
    <property type="evidence" value="ECO:0007669"/>
    <property type="project" value="InterPro"/>
</dbReference>
<feature type="compositionally biased region" description="Polar residues" evidence="9">
    <location>
        <begin position="397"/>
        <end position="424"/>
    </location>
</feature>
<dbReference type="GO" id="GO:0006508">
    <property type="term" value="P:proteolysis"/>
    <property type="evidence" value="ECO:0007669"/>
    <property type="project" value="InterPro"/>
</dbReference>
<protein>
    <recommendedName>
        <fullName evidence="14">Angiotensin-converting enzyme</fullName>
    </recommendedName>
</protein>
<dbReference type="OrthoDB" id="10029630at2759"/>
<evidence type="ECO:0000256" key="6">
    <source>
        <dbReference type="PIRSR" id="PIRSR601548-10"/>
    </source>
</evidence>
<keyword evidence="4 7" id="KW-1015">Disulfide bond</keyword>
<evidence type="ECO:0000256" key="3">
    <source>
        <dbReference type="ARBA" id="ARBA00022729"/>
    </source>
</evidence>
<proteinExistence type="inferred from homology"/>
<dbReference type="EMBL" id="MKHE01000005">
    <property type="protein sequence ID" value="OWK15234.1"/>
    <property type="molecule type" value="Genomic_DNA"/>
</dbReference>
<evidence type="ECO:0000313" key="12">
    <source>
        <dbReference type="EMBL" id="OWK15234.1"/>
    </source>
</evidence>
<dbReference type="GO" id="GO:0003084">
    <property type="term" value="P:positive regulation of systemic arterial blood pressure"/>
    <property type="evidence" value="ECO:0007669"/>
    <property type="project" value="TreeGrafter"/>
</dbReference>
<evidence type="ECO:0000256" key="5">
    <source>
        <dbReference type="ARBA" id="ARBA00023180"/>
    </source>
</evidence>
<evidence type="ECO:0000256" key="2">
    <source>
        <dbReference type="ARBA" id="ARBA00008139"/>
    </source>
</evidence>
<comment type="caution">
    <text evidence="8">Lacks conserved residue(s) required for the propagation of feature annotation.</text>
</comment>
<feature type="region of interest" description="Disordered" evidence="9">
    <location>
        <begin position="397"/>
        <end position="425"/>
    </location>
</feature>
<keyword evidence="5 6" id="KW-0325">Glycoprotein</keyword>
<feature type="transmembrane region" description="Helical" evidence="10">
    <location>
        <begin position="367"/>
        <end position="384"/>
    </location>
</feature>
<keyword evidence="3 11" id="KW-0732">Signal</keyword>
<keyword evidence="10" id="KW-1133">Transmembrane helix</keyword>
<organism evidence="12 13">
    <name type="scientific">Cervus elaphus hippelaphus</name>
    <name type="common">European red deer</name>
    <dbReference type="NCBI Taxonomy" id="46360"/>
    <lineage>
        <taxon>Eukaryota</taxon>
        <taxon>Metazoa</taxon>
        <taxon>Chordata</taxon>
        <taxon>Craniata</taxon>
        <taxon>Vertebrata</taxon>
        <taxon>Euteleostomi</taxon>
        <taxon>Mammalia</taxon>
        <taxon>Eutheria</taxon>
        <taxon>Laurasiatheria</taxon>
        <taxon>Artiodactyla</taxon>
        <taxon>Ruminantia</taxon>
        <taxon>Pecora</taxon>
        <taxon>Cervidae</taxon>
        <taxon>Cervinae</taxon>
        <taxon>Cervus</taxon>
    </lineage>
</organism>
<sequence length="489" mass="55469">MGSRWTCPGPSLFVLFCCAMAQGDRDSDQLYNETVAKAFLQFYERTAQVVWNRFMEAAWNYVTNITKKNQEEMLYKDVEKSQHTLYFGTRARLFKIANFQDPDVKRMLSKLLNVDKAALPKEELREYNQILAYMETTYSMAQVCLNEGPCLPLEPDLEEVMATSRDQKELLWAWQGWRDAVGRQLRMTFERYVQLSNKAAKLNGEAPRPAPAGPSSWADCVLHGAPGSPGKGEAESGDVLKLGSSKPWPEVLEKMTGETKVSTKALMTYFKPLLNWLVTENVRQGEILGWPDFSCSFEGQGPHLWKAGARGWGRRPVAVRSPLVTTRHPPQLHLLYVFPVSSTDRETGRAAFLGMELNPDQVRSGQWTLLALSFVMLLAVLLLGRRLYTLEKTSLTRDTSTQDTRSQDARSQGTQSQSPRSQDANAIEPASKTYFLGIAMEPQQVVKRQWMLLGLCLLLLLCSIGLIIRIFTQHNRKPPWMTDEWGSWD</sequence>
<gene>
    <name evidence="12" type="ORF">Celaphus_00001431</name>
</gene>
<keyword evidence="10" id="KW-0812">Transmembrane</keyword>
<dbReference type="SUPFAM" id="SSF55486">
    <property type="entry name" value="Metalloproteases ('zincins'), catalytic domain"/>
    <property type="match status" value="2"/>
</dbReference>
<evidence type="ECO:0000313" key="13">
    <source>
        <dbReference type="Proteomes" id="UP000242450"/>
    </source>
</evidence>
<dbReference type="GO" id="GO:0003081">
    <property type="term" value="P:regulation of systemic arterial blood pressure by renin-angiotensin"/>
    <property type="evidence" value="ECO:0007669"/>
    <property type="project" value="TreeGrafter"/>
</dbReference>
<feature type="glycosylation site" description="N-linked (GlcNAc...) asparagine" evidence="6">
    <location>
        <position position="64"/>
    </location>
</feature>
<dbReference type="Proteomes" id="UP000242450">
    <property type="component" value="Chromosome 5"/>
</dbReference>
<evidence type="ECO:0000256" key="1">
    <source>
        <dbReference type="ARBA" id="ARBA00001923"/>
    </source>
</evidence>
<reference evidence="12 13" key="1">
    <citation type="journal article" date="2018" name="Mol. Genet. Genomics">
        <title>The red deer Cervus elaphus genome CerEla1.0: sequencing, annotating, genes, and chromosomes.</title>
        <authorList>
            <person name="Bana N.A."/>
            <person name="Nyiri A."/>
            <person name="Nagy J."/>
            <person name="Frank K."/>
            <person name="Nagy T."/>
            <person name="Steger V."/>
            <person name="Schiller M."/>
            <person name="Lakatos P."/>
            <person name="Sugar L."/>
            <person name="Horn P."/>
            <person name="Barta E."/>
            <person name="Orosz L."/>
        </authorList>
    </citation>
    <scope>NUCLEOTIDE SEQUENCE [LARGE SCALE GENOMIC DNA]</scope>
    <source>
        <strain evidence="12">Hungarian</strain>
    </source>
</reference>
<evidence type="ECO:0000256" key="10">
    <source>
        <dbReference type="SAM" id="Phobius"/>
    </source>
</evidence>
<evidence type="ECO:0000256" key="4">
    <source>
        <dbReference type="ARBA" id="ARBA00023157"/>
    </source>
</evidence>
<dbReference type="GO" id="GO:0008241">
    <property type="term" value="F:peptidyl-dipeptidase activity"/>
    <property type="evidence" value="ECO:0007669"/>
    <property type="project" value="InterPro"/>
</dbReference>
<evidence type="ECO:0000256" key="11">
    <source>
        <dbReference type="SAM" id="SignalP"/>
    </source>
</evidence>
<feature type="disulfide bond" evidence="7">
    <location>
        <begin position="144"/>
        <end position="150"/>
    </location>
</feature>
<comment type="caution">
    <text evidence="12">The sequence shown here is derived from an EMBL/GenBank/DDBJ whole genome shotgun (WGS) entry which is preliminary data.</text>
</comment>
<dbReference type="Pfam" id="PF01401">
    <property type="entry name" value="Peptidase_M2"/>
    <property type="match status" value="2"/>
</dbReference>
<dbReference type="GO" id="GO:0005886">
    <property type="term" value="C:plasma membrane"/>
    <property type="evidence" value="ECO:0007669"/>
    <property type="project" value="TreeGrafter"/>
</dbReference>
<keyword evidence="13" id="KW-1185">Reference proteome</keyword>
<dbReference type="PANTHER" id="PTHR10514">
    <property type="entry name" value="ANGIOTENSIN-CONVERTING ENZYME"/>
    <property type="match status" value="1"/>
</dbReference>
<feature type="signal peptide" evidence="11">
    <location>
        <begin position="1"/>
        <end position="23"/>
    </location>
</feature>
<comment type="similarity">
    <text evidence="2 8">Belongs to the peptidase M2 family.</text>
</comment>
<feature type="transmembrane region" description="Helical" evidence="10">
    <location>
        <begin position="450"/>
        <end position="471"/>
    </location>
</feature>
<dbReference type="AlphaFoldDB" id="A0A212DAS5"/>
<accession>A0A212DAS5</accession>
<comment type="cofactor">
    <cofactor evidence="1">
        <name>chloride</name>
        <dbReference type="ChEBI" id="CHEBI:17996"/>
    </cofactor>
</comment>
<keyword evidence="10" id="KW-0472">Membrane</keyword>
<evidence type="ECO:0000256" key="7">
    <source>
        <dbReference type="PIRSR" id="PIRSR601548-4"/>
    </source>
</evidence>
<evidence type="ECO:0000256" key="8">
    <source>
        <dbReference type="PROSITE-ProRule" id="PRU01355"/>
    </source>
</evidence>
<dbReference type="PROSITE" id="PS52011">
    <property type="entry name" value="PEPTIDASE_M2"/>
    <property type="match status" value="2"/>
</dbReference>
<evidence type="ECO:0000256" key="9">
    <source>
        <dbReference type="SAM" id="MobiDB-lite"/>
    </source>
</evidence>
<feature type="region of interest" description="Disordered" evidence="9">
    <location>
        <begin position="203"/>
        <end position="238"/>
    </location>
</feature>